<evidence type="ECO:0000313" key="9">
    <source>
        <dbReference type="EMBL" id="KAA2236776.1"/>
    </source>
</evidence>
<feature type="transmembrane region" description="Helical" evidence="7">
    <location>
        <begin position="12"/>
        <end position="36"/>
    </location>
</feature>
<dbReference type="Proteomes" id="UP000323142">
    <property type="component" value="Unassembled WGS sequence"/>
</dbReference>
<proteinExistence type="inferred from homology"/>
<keyword evidence="6 7" id="KW-0472">Membrane</keyword>
<feature type="domain" description="ABC transmembrane type-1" evidence="8">
    <location>
        <begin position="69"/>
        <end position="287"/>
    </location>
</feature>
<evidence type="ECO:0000256" key="1">
    <source>
        <dbReference type="ARBA" id="ARBA00004651"/>
    </source>
</evidence>
<feature type="transmembrane region" description="Helical" evidence="7">
    <location>
        <begin position="109"/>
        <end position="129"/>
    </location>
</feature>
<feature type="transmembrane region" description="Helical" evidence="7">
    <location>
        <begin position="204"/>
        <end position="229"/>
    </location>
</feature>
<accession>A0A5B2VDL8</accession>
<dbReference type="InterPro" id="IPR051393">
    <property type="entry name" value="ABC_transporter_permease"/>
</dbReference>
<evidence type="ECO:0000256" key="6">
    <source>
        <dbReference type="ARBA" id="ARBA00023136"/>
    </source>
</evidence>
<keyword evidence="5 7" id="KW-1133">Transmembrane helix</keyword>
<evidence type="ECO:0000313" key="10">
    <source>
        <dbReference type="Proteomes" id="UP000323142"/>
    </source>
</evidence>
<sequence length="296" mass="31311">MRRRLVSGRVAAALALAPAALLLGVAFYGFLGWTAAISLTSSRLLPRADFVGAANYAAVMGDRRFVESFGNLLVFGVALVATAALAGLALAVVLDWLDRRGRRTGLAETVFLYPVAVSWLVTGLVWQWILNPSLGLERSVRAWGIETFAFDHLVRPGTALYALALAGAWHVAGMALAVFSAGLRGVDPDLWRAARVEGVGAHRVYLHVVLPMLGPHAMTVLLLLAFGVARAFDLVVAMTGGGPGYATDMPALYVYDHMFARGHLAVGAAAAVVLTLAAAAIVVPYLSLALTRRRPA</sequence>
<evidence type="ECO:0000256" key="2">
    <source>
        <dbReference type="ARBA" id="ARBA00022448"/>
    </source>
</evidence>
<dbReference type="OrthoDB" id="9805108at2"/>
<dbReference type="RefSeq" id="WP_149818366.1">
    <property type="nucleotide sequence ID" value="NZ_VUOA01000023.1"/>
</dbReference>
<gene>
    <name evidence="9" type="ORF">F0L46_13490</name>
</gene>
<dbReference type="PANTHER" id="PTHR30193">
    <property type="entry name" value="ABC TRANSPORTER PERMEASE PROTEIN"/>
    <property type="match status" value="1"/>
</dbReference>
<dbReference type="CDD" id="cd06261">
    <property type="entry name" value="TM_PBP2"/>
    <property type="match status" value="1"/>
</dbReference>
<dbReference type="InterPro" id="IPR035906">
    <property type="entry name" value="MetI-like_sf"/>
</dbReference>
<evidence type="ECO:0000256" key="4">
    <source>
        <dbReference type="ARBA" id="ARBA00022692"/>
    </source>
</evidence>
<comment type="subcellular location">
    <subcellularLocation>
        <location evidence="1 7">Cell membrane</location>
        <topology evidence="1 7">Multi-pass membrane protein</topology>
    </subcellularLocation>
</comment>
<evidence type="ECO:0000256" key="7">
    <source>
        <dbReference type="RuleBase" id="RU363032"/>
    </source>
</evidence>
<feature type="transmembrane region" description="Helical" evidence="7">
    <location>
        <begin position="72"/>
        <end position="97"/>
    </location>
</feature>
<keyword evidence="2 7" id="KW-0813">Transport</keyword>
<dbReference type="EMBL" id="VUOA01000023">
    <property type="protein sequence ID" value="KAA2236776.1"/>
    <property type="molecule type" value="Genomic_DNA"/>
</dbReference>
<comment type="similarity">
    <text evidence="7">Belongs to the binding-protein-dependent transport system permease family.</text>
</comment>
<dbReference type="GO" id="GO:0055085">
    <property type="term" value="P:transmembrane transport"/>
    <property type="evidence" value="ECO:0007669"/>
    <property type="project" value="InterPro"/>
</dbReference>
<keyword evidence="3" id="KW-1003">Cell membrane</keyword>
<organism evidence="9 10">
    <name type="scientific">Salinarimonas soli</name>
    <dbReference type="NCBI Taxonomy" id="1638099"/>
    <lineage>
        <taxon>Bacteria</taxon>
        <taxon>Pseudomonadati</taxon>
        <taxon>Pseudomonadota</taxon>
        <taxon>Alphaproteobacteria</taxon>
        <taxon>Hyphomicrobiales</taxon>
        <taxon>Salinarimonadaceae</taxon>
        <taxon>Salinarimonas</taxon>
    </lineage>
</organism>
<evidence type="ECO:0000256" key="5">
    <source>
        <dbReference type="ARBA" id="ARBA00022989"/>
    </source>
</evidence>
<dbReference type="InterPro" id="IPR000515">
    <property type="entry name" value="MetI-like"/>
</dbReference>
<dbReference type="GO" id="GO:0005886">
    <property type="term" value="C:plasma membrane"/>
    <property type="evidence" value="ECO:0007669"/>
    <property type="project" value="UniProtKB-SubCell"/>
</dbReference>
<protein>
    <submittedName>
        <fullName evidence="9">Sugar ABC transporter permease</fullName>
    </submittedName>
</protein>
<dbReference type="Gene3D" id="1.10.3720.10">
    <property type="entry name" value="MetI-like"/>
    <property type="match status" value="1"/>
</dbReference>
<dbReference type="SUPFAM" id="SSF161098">
    <property type="entry name" value="MetI-like"/>
    <property type="match status" value="1"/>
</dbReference>
<evidence type="ECO:0000259" key="8">
    <source>
        <dbReference type="PROSITE" id="PS50928"/>
    </source>
</evidence>
<feature type="transmembrane region" description="Helical" evidence="7">
    <location>
        <begin position="264"/>
        <end position="290"/>
    </location>
</feature>
<dbReference type="PANTHER" id="PTHR30193:SF42">
    <property type="entry name" value="ABC TRANSPORTER PERMEASE PROTEIN"/>
    <property type="match status" value="1"/>
</dbReference>
<dbReference type="AlphaFoldDB" id="A0A5B2VDL8"/>
<reference evidence="9 10" key="2">
    <citation type="submission" date="2019-09" db="EMBL/GenBank/DDBJ databases">
        <authorList>
            <person name="Jin C."/>
        </authorList>
    </citation>
    <scope>NUCLEOTIDE SEQUENCE [LARGE SCALE GENOMIC DNA]</scope>
    <source>
        <strain evidence="9 10">BN140002</strain>
    </source>
</reference>
<feature type="transmembrane region" description="Helical" evidence="7">
    <location>
        <begin position="159"/>
        <end position="183"/>
    </location>
</feature>
<name>A0A5B2VDL8_9HYPH</name>
<reference evidence="9 10" key="1">
    <citation type="submission" date="2019-09" db="EMBL/GenBank/DDBJ databases">
        <title>Salinarimonas rosea gen. nov., sp. nov., a new member of the a-2 subgroup of the Proteobacteria.</title>
        <authorList>
            <person name="Liu J."/>
        </authorList>
    </citation>
    <scope>NUCLEOTIDE SEQUENCE [LARGE SCALE GENOMIC DNA]</scope>
    <source>
        <strain evidence="9 10">BN140002</strain>
    </source>
</reference>
<dbReference type="PROSITE" id="PS50928">
    <property type="entry name" value="ABC_TM1"/>
    <property type="match status" value="1"/>
</dbReference>
<keyword evidence="10" id="KW-1185">Reference proteome</keyword>
<keyword evidence="4 7" id="KW-0812">Transmembrane</keyword>
<comment type="caution">
    <text evidence="9">The sequence shown here is derived from an EMBL/GenBank/DDBJ whole genome shotgun (WGS) entry which is preliminary data.</text>
</comment>
<dbReference type="Pfam" id="PF00528">
    <property type="entry name" value="BPD_transp_1"/>
    <property type="match status" value="1"/>
</dbReference>
<evidence type="ECO:0000256" key="3">
    <source>
        <dbReference type="ARBA" id="ARBA00022475"/>
    </source>
</evidence>